<comment type="caution">
    <text evidence="1">The sequence shown here is derived from an EMBL/GenBank/DDBJ whole genome shotgun (WGS) entry which is preliminary data.</text>
</comment>
<dbReference type="AlphaFoldDB" id="A0A5N0USP8"/>
<gene>
    <name evidence="1" type="ORF">FPZ12_030575</name>
</gene>
<dbReference type="Pfam" id="PF20062">
    <property type="entry name" value="DUF6461"/>
    <property type="match status" value="1"/>
</dbReference>
<organism evidence="1 2">
    <name type="scientific">Amycolatopsis acidicola</name>
    <dbReference type="NCBI Taxonomy" id="2596893"/>
    <lineage>
        <taxon>Bacteria</taxon>
        <taxon>Bacillati</taxon>
        <taxon>Actinomycetota</taxon>
        <taxon>Actinomycetes</taxon>
        <taxon>Pseudonocardiales</taxon>
        <taxon>Pseudonocardiaceae</taxon>
        <taxon>Amycolatopsis</taxon>
    </lineage>
</organism>
<sequence length="557" mass="59738">MNSQRRRRAAITLPEGVLEPLVPVVAEALPTVIALIPPGAATELGRRRTIDQLASERLLGALELGLERLPLSAPPGLTATLPEGFRSGNFAYAVGSHEGAAASAVRILEQLWPGTTQLISLLAREIATNPTVSALLAPEAGGEEQLADRHGAGHLALTVIVATAVLRELDPPIVGAKPAVIVGASVEAVVDVLAVVPQPEGYAEALLETRRAKYLLPRSAAGSVWTGEHRFALSENDFPAHSDFSANGLVDVAEGGITIRTGLTDSTVAVRLHVLADAPGEVDVAHWDEIVEVSWTAARGFASVLSTVRPTHDGLREQTPPWPGDYRVRVHARGRDEADDEEYELVVWSAPAAPPIVHKRTDRLGHRLRGEPAPMVVPKPWQHYHWVRTSSLQVAATVTIVTGSTADEVVAAFGANPAEPLPLGDLASDHTHPQWVAVLPAEDAVIAIEINGYRGSDGKVLRALSRKGRAGSMFWNVNALTRLSLAAHGTLLASFEPGLQGTPEEIAEYLAGLELEDYHDHEAKGLTAVERFTGHRLTRDQLWQLEEFDVGYEITRG</sequence>
<dbReference type="EMBL" id="VMNW02000060">
    <property type="protein sequence ID" value="KAA9155013.1"/>
    <property type="molecule type" value="Genomic_DNA"/>
</dbReference>
<evidence type="ECO:0000313" key="2">
    <source>
        <dbReference type="Proteomes" id="UP000319769"/>
    </source>
</evidence>
<dbReference type="OrthoDB" id="4485313at2"/>
<accession>A0A5N0USP8</accession>
<proteinExistence type="predicted"/>
<reference evidence="1" key="1">
    <citation type="submission" date="2019-09" db="EMBL/GenBank/DDBJ databases">
        <authorList>
            <person name="Teo W.F.A."/>
            <person name="Duangmal K."/>
        </authorList>
    </citation>
    <scope>NUCLEOTIDE SEQUENCE [LARGE SCALE GENOMIC DNA]</scope>
    <source>
        <strain evidence="1">K81G1</strain>
    </source>
</reference>
<evidence type="ECO:0000313" key="1">
    <source>
        <dbReference type="EMBL" id="KAA9155013.1"/>
    </source>
</evidence>
<keyword evidence="2" id="KW-1185">Reference proteome</keyword>
<dbReference type="InterPro" id="IPR045592">
    <property type="entry name" value="DUF6461"/>
</dbReference>
<dbReference type="Proteomes" id="UP000319769">
    <property type="component" value="Unassembled WGS sequence"/>
</dbReference>
<dbReference type="RefSeq" id="WP_144757454.1">
    <property type="nucleotide sequence ID" value="NZ_VMNW02000060.1"/>
</dbReference>
<name>A0A5N0USP8_9PSEU</name>
<protein>
    <submittedName>
        <fullName evidence="1">Uncharacterized protein</fullName>
    </submittedName>
</protein>